<reference evidence="2 3" key="1">
    <citation type="submission" date="2024-04" db="EMBL/GenBank/DDBJ databases">
        <title>Biological Control Activity of Plant Growth Promoting Rhizobacteria Burkholderia pyrrocinia BX1 against Tobacco black shank Introduction Tobacco black shank (TBS) caused by the oomycete Phytophthora. nicotianae (P. nicotianae) has become a destructive soil.</title>
        <authorList>
            <person name="Liu X."/>
            <person name="Shu C."/>
        </authorList>
    </citation>
    <scope>NUCLEOTIDE SEQUENCE [LARGE SCALE GENOMIC DNA]</scope>
    <source>
        <strain evidence="2 3">BX1</strain>
    </source>
</reference>
<feature type="domain" description="Transposase Tn5-like N-terminal" evidence="1">
    <location>
        <begin position="4"/>
        <end position="58"/>
    </location>
</feature>
<dbReference type="RefSeq" id="WP_342310480.1">
    <property type="nucleotide sequence ID" value="NZ_CP150850.1"/>
</dbReference>
<dbReference type="GO" id="GO:0003677">
    <property type="term" value="F:DNA binding"/>
    <property type="evidence" value="ECO:0007669"/>
    <property type="project" value="UniProtKB-KW"/>
</dbReference>
<dbReference type="InterPro" id="IPR014735">
    <property type="entry name" value="Transposase_Tn5-like_N"/>
</dbReference>
<dbReference type="InterPro" id="IPR038215">
    <property type="entry name" value="TN5-like_N_sf"/>
</dbReference>
<protein>
    <submittedName>
        <fullName evidence="2">Transposase DNA-binding-containing protein</fullName>
    </submittedName>
</protein>
<dbReference type="Proteomes" id="UP001484179">
    <property type="component" value="Chromosome 2"/>
</dbReference>
<evidence type="ECO:0000259" key="1">
    <source>
        <dbReference type="Pfam" id="PF14706"/>
    </source>
</evidence>
<evidence type="ECO:0000313" key="2">
    <source>
        <dbReference type="EMBL" id="WZW56621.1"/>
    </source>
</evidence>
<accession>A0ABZ3BNM3</accession>
<dbReference type="Gene3D" id="1.10.246.40">
    <property type="entry name" value="Tn5 transposase, domain 1"/>
    <property type="match status" value="1"/>
</dbReference>
<organism evidence="2 3">
    <name type="scientific">Burkholderia pyrrocinia</name>
    <name type="common">Pseudomonas pyrrocinia</name>
    <dbReference type="NCBI Taxonomy" id="60550"/>
    <lineage>
        <taxon>Bacteria</taxon>
        <taxon>Pseudomonadati</taxon>
        <taxon>Pseudomonadota</taxon>
        <taxon>Betaproteobacteria</taxon>
        <taxon>Burkholderiales</taxon>
        <taxon>Burkholderiaceae</taxon>
        <taxon>Burkholderia</taxon>
        <taxon>Burkholderia cepacia complex</taxon>
    </lineage>
</organism>
<name>A0ABZ3BNM3_BURPY</name>
<sequence>MTGASDEFGVAQLGDARLKQLLIILARRLLHAPQNSFPQSFDTAEFKAGHRFFYNPKVGTDGVLSPHIGQTLSLLYIDGG</sequence>
<dbReference type="EMBL" id="CP150850">
    <property type="protein sequence ID" value="WZW56621.1"/>
    <property type="molecule type" value="Genomic_DNA"/>
</dbReference>
<proteinExistence type="predicted"/>
<dbReference type="Pfam" id="PF14706">
    <property type="entry name" value="Tnp_DNA_bind"/>
    <property type="match status" value="1"/>
</dbReference>
<keyword evidence="3" id="KW-1185">Reference proteome</keyword>
<dbReference type="SUPFAM" id="SSF53098">
    <property type="entry name" value="Ribonuclease H-like"/>
    <property type="match status" value="1"/>
</dbReference>
<keyword evidence="2" id="KW-0238">DNA-binding</keyword>
<dbReference type="InterPro" id="IPR012337">
    <property type="entry name" value="RNaseH-like_sf"/>
</dbReference>
<evidence type="ECO:0000313" key="3">
    <source>
        <dbReference type="Proteomes" id="UP001484179"/>
    </source>
</evidence>
<gene>
    <name evidence="2" type="ORF">WN985_29285</name>
</gene>